<dbReference type="InterPro" id="IPR036409">
    <property type="entry name" value="Aldolase_II/adducin_N_sf"/>
</dbReference>
<comment type="caution">
    <text evidence="2">The sequence shown here is derived from an EMBL/GenBank/DDBJ whole genome shotgun (WGS) entry which is preliminary data.</text>
</comment>
<sequence length="275" mass="30656">MSCRLEGETARPSVEALLHALLPFPYVVHLHPALVNGVTCAQDGEASVHRLFGEALWVELVKPGFILANIVRERLIAHQAKTGKVYSLIFLQNHGIFVGGQSLEEIAQIYTEVLSTIEAQLVRKPDFTECEADADKVEKVSGVLQGLKNERILFRNTLEFKHLLTDRSSFAKAGSSFTPDHIVYAGFKPLWVDEGADVSKAFVQFEREHGSAPKIVCVQNLGVFSLGEKPLPLFFDTVAISVYSESFGGPRFMDEAMINFIRNWEVEKYRSQVSS</sequence>
<feature type="domain" description="Class II aldolase/adducin N-terminal" evidence="1">
    <location>
        <begin position="5"/>
        <end position="120"/>
    </location>
</feature>
<dbReference type="AlphaFoldDB" id="A0A644XT61"/>
<reference evidence="2" key="1">
    <citation type="submission" date="2019-08" db="EMBL/GenBank/DDBJ databases">
        <authorList>
            <person name="Kucharzyk K."/>
            <person name="Murdoch R.W."/>
            <person name="Higgins S."/>
            <person name="Loffler F."/>
        </authorList>
    </citation>
    <scope>NUCLEOTIDE SEQUENCE</scope>
</reference>
<proteinExistence type="predicted"/>
<name>A0A644XT61_9ZZZZ</name>
<accession>A0A644XT61</accession>
<evidence type="ECO:0000259" key="1">
    <source>
        <dbReference type="Pfam" id="PF00596"/>
    </source>
</evidence>
<dbReference type="InterPro" id="IPR001303">
    <property type="entry name" value="Aldolase_II/adducin_N"/>
</dbReference>
<dbReference type="Gene3D" id="3.40.225.10">
    <property type="entry name" value="Class II aldolase/adducin N-terminal domain"/>
    <property type="match status" value="1"/>
</dbReference>
<gene>
    <name evidence="2" type="ORF">SDC9_65829</name>
</gene>
<dbReference type="Pfam" id="PF00596">
    <property type="entry name" value="Aldolase_II"/>
    <property type="match status" value="1"/>
</dbReference>
<evidence type="ECO:0000313" key="2">
    <source>
        <dbReference type="EMBL" id="MPM19406.1"/>
    </source>
</evidence>
<dbReference type="EMBL" id="VSSQ01003171">
    <property type="protein sequence ID" value="MPM19406.1"/>
    <property type="molecule type" value="Genomic_DNA"/>
</dbReference>
<organism evidence="2">
    <name type="scientific">bioreactor metagenome</name>
    <dbReference type="NCBI Taxonomy" id="1076179"/>
    <lineage>
        <taxon>unclassified sequences</taxon>
        <taxon>metagenomes</taxon>
        <taxon>ecological metagenomes</taxon>
    </lineage>
</organism>
<dbReference type="SUPFAM" id="SSF53639">
    <property type="entry name" value="AraD/HMP-PK domain-like"/>
    <property type="match status" value="1"/>
</dbReference>
<protein>
    <recommendedName>
        <fullName evidence="1">Class II aldolase/adducin N-terminal domain-containing protein</fullName>
    </recommendedName>
</protein>